<sequence length="376" mass="41575">MSERILFVDDEKFVLETFRRNLRNRFEIETAGSGLDAFRLMESSGPFAVVVSDLKMPVMDGVEFLGVIKNRWPDTVRVMLTGHADLDTAISAVNKGAIFRLLTKPCAPDALLAAVNDGVQQYRLIMSERQLLHGTLRGCIQVLSELLALVSPKAFGRAEKAKPLVAGIVQVLGLEGSWKYELAAMLSQIGCISLPMDILERKISGEDLSEDEQEIFLMHPDIAGNLLRHVPRLESVVEMISEQELVLGKNPCAGARILKAALDFADLDNLGIPAAGALQRMREMPDVYDVRVLSALAEVMERRQQSEIRSVLIDDLREGMLLMDPVLSGKGSVLMDRGQSITVAGLELIRNFGTILGVKEPLYVLARKEQKQEPEQ</sequence>
<evidence type="ECO:0000313" key="5">
    <source>
        <dbReference type="Proteomes" id="UP000198635"/>
    </source>
</evidence>
<keyword evidence="1 2" id="KW-0597">Phosphoprotein</keyword>
<feature type="domain" description="Response regulatory" evidence="3">
    <location>
        <begin position="4"/>
        <end position="119"/>
    </location>
</feature>
<dbReference type="Gene3D" id="1.10.3210.10">
    <property type="entry name" value="Hypothetical protein af1432"/>
    <property type="match status" value="1"/>
</dbReference>
<dbReference type="InterPro" id="IPR050595">
    <property type="entry name" value="Bact_response_regulator"/>
</dbReference>
<dbReference type="InterPro" id="IPR001789">
    <property type="entry name" value="Sig_transdc_resp-reg_receiver"/>
</dbReference>
<dbReference type="SMART" id="SM00448">
    <property type="entry name" value="REC"/>
    <property type="match status" value="1"/>
</dbReference>
<name>A0A1I3XZJ9_9BACT</name>
<protein>
    <submittedName>
        <fullName evidence="4">Response regulator receiver domain-containing protein</fullName>
    </submittedName>
</protein>
<dbReference type="EMBL" id="FORX01000018">
    <property type="protein sequence ID" value="SFK24943.1"/>
    <property type="molecule type" value="Genomic_DNA"/>
</dbReference>
<evidence type="ECO:0000313" key="4">
    <source>
        <dbReference type="EMBL" id="SFK24943.1"/>
    </source>
</evidence>
<dbReference type="AlphaFoldDB" id="A0A1I3XZJ9"/>
<dbReference type="RefSeq" id="WP_092377576.1">
    <property type="nucleotide sequence ID" value="NZ_FORX01000018.1"/>
</dbReference>
<evidence type="ECO:0000256" key="1">
    <source>
        <dbReference type="ARBA" id="ARBA00022553"/>
    </source>
</evidence>
<dbReference type="STRING" id="52560.SAMN04488082_11820"/>
<organism evidence="4 5">
    <name type="scientific">Desulfomicrobium apsheronum</name>
    <dbReference type="NCBI Taxonomy" id="52560"/>
    <lineage>
        <taxon>Bacteria</taxon>
        <taxon>Pseudomonadati</taxon>
        <taxon>Thermodesulfobacteriota</taxon>
        <taxon>Desulfovibrionia</taxon>
        <taxon>Desulfovibrionales</taxon>
        <taxon>Desulfomicrobiaceae</taxon>
        <taxon>Desulfomicrobium</taxon>
    </lineage>
</organism>
<gene>
    <name evidence="4" type="ORF">SAMN04488082_11820</name>
</gene>
<proteinExistence type="predicted"/>
<keyword evidence="5" id="KW-1185">Reference proteome</keyword>
<dbReference type="Gene3D" id="3.40.50.2300">
    <property type="match status" value="1"/>
</dbReference>
<dbReference type="CDD" id="cd17569">
    <property type="entry name" value="REC_HupR-like"/>
    <property type="match status" value="1"/>
</dbReference>
<evidence type="ECO:0000259" key="3">
    <source>
        <dbReference type="PROSITE" id="PS50110"/>
    </source>
</evidence>
<dbReference type="Pfam" id="PF13487">
    <property type="entry name" value="HD_5"/>
    <property type="match status" value="1"/>
</dbReference>
<dbReference type="SUPFAM" id="SSF52172">
    <property type="entry name" value="CheY-like"/>
    <property type="match status" value="1"/>
</dbReference>
<feature type="modified residue" description="4-aspartylphosphate" evidence="2">
    <location>
        <position position="53"/>
    </location>
</feature>
<accession>A0A1I3XZJ9</accession>
<dbReference type="InterPro" id="IPR011006">
    <property type="entry name" value="CheY-like_superfamily"/>
</dbReference>
<reference evidence="5" key="1">
    <citation type="submission" date="2016-10" db="EMBL/GenBank/DDBJ databases">
        <authorList>
            <person name="Varghese N."/>
            <person name="Submissions S."/>
        </authorList>
    </citation>
    <scope>NUCLEOTIDE SEQUENCE [LARGE SCALE GENOMIC DNA]</scope>
    <source>
        <strain evidence="5">DSM 5918</strain>
    </source>
</reference>
<dbReference type="Proteomes" id="UP000198635">
    <property type="component" value="Unassembled WGS sequence"/>
</dbReference>
<dbReference type="PROSITE" id="PS50110">
    <property type="entry name" value="RESPONSE_REGULATORY"/>
    <property type="match status" value="1"/>
</dbReference>
<evidence type="ECO:0000256" key="2">
    <source>
        <dbReference type="PROSITE-ProRule" id="PRU00169"/>
    </source>
</evidence>
<dbReference type="GO" id="GO:0000160">
    <property type="term" value="P:phosphorelay signal transduction system"/>
    <property type="evidence" value="ECO:0007669"/>
    <property type="project" value="InterPro"/>
</dbReference>
<dbReference type="OrthoDB" id="9802066at2"/>
<dbReference type="Pfam" id="PF00072">
    <property type="entry name" value="Response_reg"/>
    <property type="match status" value="1"/>
</dbReference>
<dbReference type="PANTHER" id="PTHR44591:SF19">
    <property type="entry name" value="TWO-COMPONENT RESPONSE REGULATOR-RELATED"/>
    <property type="match status" value="1"/>
</dbReference>
<dbReference type="PANTHER" id="PTHR44591">
    <property type="entry name" value="STRESS RESPONSE REGULATOR PROTEIN 1"/>
    <property type="match status" value="1"/>
</dbReference>